<dbReference type="Proteomes" id="UP001501475">
    <property type="component" value="Unassembled WGS sequence"/>
</dbReference>
<keyword evidence="2" id="KW-0472">Membrane</keyword>
<comment type="caution">
    <text evidence="3">The sequence shown here is derived from an EMBL/GenBank/DDBJ whole genome shotgun (WGS) entry which is preliminary data.</text>
</comment>
<gene>
    <name evidence="3" type="ORF">GCM10009810_12740</name>
</gene>
<accession>A0ABN2KET9</accession>
<name>A0ABN2KET9_9MICO</name>
<keyword evidence="2" id="KW-0812">Transmembrane</keyword>
<organism evidence="3 4">
    <name type="scientific">Nostocoides vanveenii</name>
    <dbReference type="NCBI Taxonomy" id="330835"/>
    <lineage>
        <taxon>Bacteria</taxon>
        <taxon>Bacillati</taxon>
        <taxon>Actinomycetota</taxon>
        <taxon>Actinomycetes</taxon>
        <taxon>Micrococcales</taxon>
        <taxon>Intrasporangiaceae</taxon>
        <taxon>Nostocoides</taxon>
    </lineage>
</organism>
<sequence length="207" mass="22051">MGTVKLRPDQGPDRGEVMQGSTKASIGVGAATWVAGQVGEARAYDRAGRIMNAQIEADIDYIARHGRVADVPPALPLTGRAARSKPVLFLQSWLMGAALTAVLVALPFLVAGLSAHDPNTPPGLAIVGSLGVGLGGALLAGWLPGLLIWIVRGMRENNRRSEGVVLAEFRRYWEARQQAAHDLMRGADPVQVNLWLGSFFIPVAEDD</sequence>
<feature type="transmembrane region" description="Helical" evidence="2">
    <location>
        <begin position="93"/>
        <end position="113"/>
    </location>
</feature>
<protein>
    <submittedName>
        <fullName evidence="3">Uncharacterized protein</fullName>
    </submittedName>
</protein>
<feature type="compositionally biased region" description="Basic and acidic residues" evidence="1">
    <location>
        <begin position="1"/>
        <end position="16"/>
    </location>
</feature>
<dbReference type="EMBL" id="BAAAPN010000034">
    <property type="protein sequence ID" value="GAA1754367.1"/>
    <property type="molecule type" value="Genomic_DNA"/>
</dbReference>
<proteinExistence type="predicted"/>
<evidence type="ECO:0000313" key="4">
    <source>
        <dbReference type="Proteomes" id="UP001501475"/>
    </source>
</evidence>
<keyword evidence="4" id="KW-1185">Reference proteome</keyword>
<reference evidence="3 4" key="1">
    <citation type="journal article" date="2019" name="Int. J. Syst. Evol. Microbiol.">
        <title>The Global Catalogue of Microorganisms (GCM) 10K type strain sequencing project: providing services to taxonomists for standard genome sequencing and annotation.</title>
        <authorList>
            <consortium name="The Broad Institute Genomics Platform"/>
            <consortium name="The Broad Institute Genome Sequencing Center for Infectious Disease"/>
            <person name="Wu L."/>
            <person name="Ma J."/>
        </authorList>
    </citation>
    <scope>NUCLEOTIDE SEQUENCE [LARGE SCALE GENOMIC DNA]</scope>
    <source>
        <strain evidence="3 4">JCM 15591</strain>
    </source>
</reference>
<evidence type="ECO:0000256" key="1">
    <source>
        <dbReference type="SAM" id="MobiDB-lite"/>
    </source>
</evidence>
<feature type="transmembrane region" description="Helical" evidence="2">
    <location>
        <begin position="125"/>
        <end position="151"/>
    </location>
</feature>
<feature type="region of interest" description="Disordered" evidence="1">
    <location>
        <begin position="1"/>
        <end position="20"/>
    </location>
</feature>
<keyword evidence="2" id="KW-1133">Transmembrane helix</keyword>
<evidence type="ECO:0000256" key="2">
    <source>
        <dbReference type="SAM" id="Phobius"/>
    </source>
</evidence>
<evidence type="ECO:0000313" key="3">
    <source>
        <dbReference type="EMBL" id="GAA1754367.1"/>
    </source>
</evidence>